<evidence type="ECO:0000259" key="3">
    <source>
        <dbReference type="PROSITE" id="PS51384"/>
    </source>
</evidence>
<reference evidence="4 5" key="1">
    <citation type="submission" date="2016-04" db="EMBL/GenBank/DDBJ databases">
        <title>Genome sequence of Clostridium magnum DSM 2767.</title>
        <authorList>
            <person name="Poehlein A."/>
            <person name="Uhlig R."/>
            <person name="Fischer R."/>
            <person name="Bahl H."/>
            <person name="Daniel R."/>
        </authorList>
    </citation>
    <scope>NUCLEOTIDE SEQUENCE [LARGE SCALE GENOMIC DNA]</scope>
    <source>
        <strain evidence="4 5">DSM 2767</strain>
    </source>
</reference>
<evidence type="ECO:0000313" key="5">
    <source>
        <dbReference type="Proteomes" id="UP000076603"/>
    </source>
</evidence>
<dbReference type="PROSITE" id="PS51384">
    <property type="entry name" value="FAD_FR"/>
    <property type="match status" value="1"/>
</dbReference>
<dbReference type="GO" id="GO:0016491">
    <property type="term" value="F:oxidoreductase activity"/>
    <property type="evidence" value="ECO:0007669"/>
    <property type="project" value="InterPro"/>
</dbReference>
<dbReference type="InterPro" id="IPR050353">
    <property type="entry name" value="PyrK_electron_transfer"/>
</dbReference>
<keyword evidence="5" id="KW-1185">Reference proteome</keyword>
<dbReference type="STRING" id="1121326.CLMAG_58620"/>
<organism evidence="4 5">
    <name type="scientific">Clostridium magnum DSM 2767</name>
    <dbReference type="NCBI Taxonomy" id="1121326"/>
    <lineage>
        <taxon>Bacteria</taxon>
        <taxon>Bacillati</taxon>
        <taxon>Bacillota</taxon>
        <taxon>Clostridia</taxon>
        <taxon>Eubacteriales</taxon>
        <taxon>Clostridiaceae</taxon>
        <taxon>Clostridium</taxon>
    </lineage>
</organism>
<dbReference type="Gene3D" id="2.40.30.10">
    <property type="entry name" value="Translation factors"/>
    <property type="match status" value="1"/>
</dbReference>
<dbReference type="SUPFAM" id="SSF63380">
    <property type="entry name" value="Riboflavin synthase domain-like"/>
    <property type="match status" value="1"/>
</dbReference>
<feature type="binding site" evidence="2">
    <location>
        <position position="233"/>
    </location>
    <ligand>
        <name>[2Fe-2S] cluster</name>
        <dbReference type="ChEBI" id="CHEBI:190135"/>
    </ligand>
</feature>
<dbReference type="InterPro" id="IPR012165">
    <property type="entry name" value="Cyt_c3_hydrogenase_gsu"/>
</dbReference>
<feature type="binding site" evidence="2">
    <location>
        <position position="230"/>
    </location>
    <ligand>
        <name>[2Fe-2S] cluster</name>
        <dbReference type="ChEBI" id="CHEBI:190135"/>
    </ligand>
</feature>
<keyword evidence="1" id="KW-0274">FAD</keyword>
<proteinExistence type="predicted"/>
<keyword evidence="1" id="KW-0285">Flavoprotein</keyword>
<dbReference type="Pfam" id="PF10418">
    <property type="entry name" value="DHODB_Fe-S_bind"/>
    <property type="match status" value="1"/>
</dbReference>
<dbReference type="NCBIfam" id="NF004862">
    <property type="entry name" value="PRK06222.1"/>
    <property type="match status" value="1"/>
</dbReference>
<evidence type="ECO:0000313" key="4">
    <source>
        <dbReference type="EMBL" id="KZL88769.1"/>
    </source>
</evidence>
<keyword evidence="2" id="KW-0408">Iron</keyword>
<dbReference type="InterPro" id="IPR019480">
    <property type="entry name" value="Dihydroorotate_DH_Fe-S-bd"/>
</dbReference>
<dbReference type="GO" id="GO:0006221">
    <property type="term" value="P:pyrimidine nucleotide biosynthetic process"/>
    <property type="evidence" value="ECO:0007669"/>
    <property type="project" value="InterPro"/>
</dbReference>
<sequence length="292" mass="32322">MYKILNKKELVPNVFLIEVQAPRIAKSCLPGQFAIVKVDEKAERIPLAISDYDAKKGTVTIVFQVLGASTQKIANYNVGQSFKDFVGPLGQSSILMSEDLEKLKNKKMLFIGGGPGTAAIYPQVKWLNENRVNVDVIIGGKSKQYLVLEEELKEISANLYIATDDGSYGYKGFTTDLLIELIEKERKKYDQVVAIGSMNMMRSISEVTKSFGIKTTVSLKSIMVDGVGLCGGCRVTVGGETKFACLDGPEFDGHLVDFEEAIRRQSMYKTEEGKNFIEKQEKEEGHICHVGL</sequence>
<keyword evidence="2" id="KW-0479">Metal-binding</keyword>
<dbReference type="InterPro" id="IPR017927">
    <property type="entry name" value="FAD-bd_FR_type"/>
</dbReference>
<dbReference type="Gene3D" id="3.40.50.80">
    <property type="entry name" value="Nucleotide-binding domain of ferredoxin-NADP reductase (FNR) module"/>
    <property type="match status" value="1"/>
</dbReference>
<dbReference type="PIRSF" id="PIRSF006816">
    <property type="entry name" value="Cyc3_hyd_g"/>
    <property type="match status" value="1"/>
</dbReference>
<dbReference type="PANTHER" id="PTHR43513:SF3">
    <property type="entry name" value="DIHYDROOROTATE DEHYDROGENASE B (NAD(+)), ELECTRON TRANSFER SUBUNIT-RELATED"/>
    <property type="match status" value="1"/>
</dbReference>
<dbReference type="CDD" id="cd06219">
    <property type="entry name" value="DHOD_e_trans_like1"/>
    <property type="match status" value="1"/>
</dbReference>
<dbReference type="GO" id="GO:0046872">
    <property type="term" value="F:metal ion binding"/>
    <property type="evidence" value="ECO:0007669"/>
    <property type="project" value="UniProtKB-KW"/>
</dbReference>
<dbReference type="SUPFAM" id="SSF52343">
    <property type="entry name" value="Ferredoxin reductase-like, C-terminal NADP-linked domain"/>
    <property type="match status" value="1"/>
</dbReference>
<dbReference type="AlphaFoldDB" id="A0A162QNY8"/>
<accession>A0A162QNY8</accession>
<feature type="binding site" evidence="1">
    <location>
        <begin position="62"/>
        <end position="64"/>
    </location>
    <ligand>
        <name>FAD</name>
        <dbReference type="ChEBI" id="CHEBI:57692"/>
    </ligand>
</feature>
<dbReference type="InterPro" id="IPR017938">
    <property type="entry name" value="Riboflavin_synthase-like_b-brl"/>
</dbReference>
<gene>
    <name evidence="4" type="primary">pyrK_5</name>
    <name evidence="4" type="ORF">CLMAG_58620</name>
</gene>
<comment type="cofactor">
    <cofactor evidence="1">
        <name>FAD</name>
        <dbReference type="ChEBI" id="CHEBI:57692"/>
    </cofactor>
    <text evidence="1">Binds 1 FAD per subunit.</text>
</comment>
<feature type="domain" description="FAD-binding FR-type" evidence="3">
    <location>
        <begin position="1"/>
        <end position="95"/>
    </location>
</feature>
<dbReference type="Proteomes" id="UP000076603">
    <property type="component" value="Unassembled WGS sequence"/>
</dbReference>
<comment type="cofactor">
    <cofactor evidence="2">
        <name>[2Fe-2S] cluster</name>
        <dbReference type="ChEBI" id="CHEBI:190135"/>
    </cofactor>
    <text evidence="2">Binds 1 [2Fe-2S] cluster per subunit.</text>
</comment>
<dbReference type="PATRIC" id="fig|1121326.3.peg.5926"/>
<dbReference type="GO" id="GO:0051537">
    <property type="term" value="F:2 iron, 2 sulfur cluster binding"/>
    <property type="evidence" value="ECO:0007669"/>
    <property type="project" value="UniProtKB-KW"/>
</dbReference>
<evidence type="ECO:0000256" key="1">
    <source>
        <dbReference type="PIRSR" id="PIRSR006816-1"/>
    </source>
</evidence>
<protein>
    <submittedName>
        <fullName evidence="4">Dihydroorotate dehydrogenase B (NAD(+)), electron transfer subunit</fullName>
    </submittedName>
</protein>
<dbReference type="InterPro" id="IPR039261">
    <property type="entry name" value="FNR_nucleotide-bd"/>
</dbReference>
<comment type="caution">
    <text evidence="4">The sequence shown here is derived from an EMBL/GenBank/DDBJ whole genome shotgun (WGS) entry which is preliminary data.</text>
</comment>
<name>A0A162QNY8_9CLOT</name>
<evidence type="ECO:0000256" key="2">
    <source>
        <dbReference type="PIRSR" id="PIRSR006816-2"/>
    </source>
</evidence>
<dbReference type="RefSeq" id="WP_066630513.1">
    <property type="nucleotide sequence ID" value="NZ_FQXL01000070.1"/>
</dbReference>
<dbReference type="EMBL" id="LWAE01000014">
    <property type="protein sequence ID" value="KZL88769.1"/>
    <property type="molecule type" value="Genomic_DNA"/>
</dbReference>
<keyword evidence="2" id="KW-0001">2Fe-2S</keyword>
<keyword evidence="2" id="KW-0411">Iron-sulfur</keyword>
<dbReference type="OrthoDB" id="9778346at2"/>
<dbReference type="GO" id="GO:0050660">
    <property type="term" value="F:flavin adenine dinucleotide binding"/>
    <property type="evidence" value="ECO:0007669"/>
    <property type="project" value="InterPro"/>
</dbReference>
<feature type="binding site" evidence="2">
    <location>
        <position position="245"/>
    </location>
    <ligand>
        <name>[2Fe-2S] cluster</name>
        <dbReference type="ChEBI" id="CHEBI:190135"/>
    </ligand>
</feature>
<dbReference type="PANTHER" id="PTHR43513">
    <property type="entry name" value="DIHYDROOROTATE DEHYDROGENASE B (NAD(+)), ELECTRON TRANSFER SUBUNIT"/>
    <property type="match status" value="1"/>
</dbReference>